<organism evidence="1 2">
    <name type="scientific">Sulfobacillus harzensis</name>
    <dbReference type="NCBI Taxonomy" id="2729629"/>
    <lineage>
        <taxon>Bacteria</taxon>
        <taxon>Bacillati</taxon>
        <taxon>Bacillota</taxon>
        <taxon>Clostridia</taxon>
        <taxon>Eubacteriales</taxon>
        <taxon>Clostridiales Family XVII. Incertae Sedis</taxon>
        <taxon>Sulfobacillus</taxon>
    </lineage>
</organism>
<evidence type="ECO:0000313" key="1">
    <source>
        <dbReference type="EMBL" id="NMP23705.1"/>
    </source>
</evidence>
<sequence length="127" mass="15235">MNWFEEDVFDEGPFDRFGADIQQRLEKDLAQWNHKQMETWNRGRIPFNSPAYDIVTQAMYAWLQQVNPEVQNIQWNARHNIMVARVARAIAEHRGKRILCIHGADHNYWYRHALGERTDIELVYPLR</sequence>
<accession>A0A7Y0Q3T1</accession>
<comment type="caution">
    <text evidence="1">The sequence shown here is derived from an EMBL/GenBank/DDBJ whole genome shotgun (WGS) entry which is preliminary data.</text>
</comment>
<keyword evidence="2" id="KW-1185">Reference proteome</keyword>
<gene>
    <name evidence="1" type="ORF">HIJ39_15280</name>
</gene>
<proteinExistence type="predicted"/>
<reference evidence="1 2" key="1">
    <citation type="submission" date="2020-04" db="EMBL/GenBank/DDBJ databases">
        <authorList>
            <person name="Zhang R."/>
            <person name="Schippers A."/>
        </authorList>
    </citation>
    <scope>NUCLEOTIDE SEQUENCE [LARGE SCALE GENOMIC DNA]</scope>
    <source>
        <strain evidence="1 2">DSM 109850</strain>
    </source>
</reference>
<evidence type="ECO:0000313" key="2">
    <source>
        <dbReference type="Proteomes" id="UP000533476"/>
    </source>
</evidence>
<protein>
    <submittedName>
        <fullName evidence="1">Uncharacterized protein</fullName>
    </submittedName>
</protein>
<dbReference type="EMBL" id="JABBVZ010000063">
    <property type="protein sequence ID" value="NMP23705.1"/>
    <property type="molecule type" value="Genomic_DNA"/>
</dbReference>
<dbReference type="AlphaFoldDB" id="A0A7Y0Q3T1"/>
<name>A0A7Y0Q3T1_9FIRM</name>
<dbReference type="Proteomes" id="UP000533476">
    <property type="component" value="Unassembled WGS sequence"/>
</dbReference>